<dbReference type="AlphaFoldDB" id="A0AB38DLW5"/>
<dbReference type="Proteomes" id="UP000190366">
    <property type="component" value="Unassembled WGS sequence"/>
</dbReference>
<sequence>MVRRGQQGERKLRQARREAAEQLDSNEGRYQLPDREDCRFKQWETIGDDAATVRTQTLTWRKGGALVNFVINLQVITPQGWETVERIDCCHGCCHYHPRNGTETRPILRLDVVDEVQTAYSAAQQLILERLRIIRG</sequence>
<reference evidence="2 3" key="1">
    <citation type="submission" date="2016-11" db="EMBL/GenBank/DDBJ databases">
        <authorList>
            <consortium name="Pathogen Informatics"/>
        </authorList>
    </citation>
    <scope>NUCLEOTIDE SEQUENCE [LARGE SCALE GENOMIC DNA]</scope>
    <source>
        <strain evidence="2 3">1168</strain>
    </source>
</reference>
<dbReference type="RefSeq" id="WP_025239112.1">
    <property type="nucleotide sequence ID" value="NZ_CP065272.1"/>
</dbReference>
<evidence type="ECO:0000259" key="1">
    <source>
        <dbReference type="Pfam" id="PF24839"/>
    </source>
</evidence>
<dbReference type="InterPro" id="IPR056135">
    <property type="entry name" value="DUF7718"/>
</dbReference>
<gene>
    <name evidence="2" type="ORF">SAMEA2275630_05067</name>
</gene>
<proteinExistence type="predicted"/>
<accession>A0AB38DLW5</accession>
<evidence type="ECO:0000313" key="3">
    <source>
        <dbReference type="Proteomes" id="UP000190366"/>
    </source>
</evidence>
<organism evidence="2 3">
    <name type="scientific">Mycobacteroides abscessus subsp. massiliense</name>
    <dbReference type="NCBI Taxonomy" id="1962118"/>
    <lineage>
        <taxon>Bacteria</taxon>
        <taxon>Bacillati</taxon>
        <taxon>Actinomycetota</taxon>
        <taxon>Actinomycetes</taxon>
        <taxon>Mycobacteriales</taxon>
        <taxon>Mycobacteriaceae</taxon>
        <taxon>Mycobacteroides</taxon>
        <taxon>Mycobacteroides abscessus</taxon>
    </lineage>
</organism>
<dbReference type="EMBL" id="FVQL01000001">
    <property type="protein sequence ID" value="SKZ52084.1"/>
    <property type="molecule type" value="Genomic_DNA"/>
</dbReference>
<dbReference type="Pfam" id="PF24839">
    <property type="entry name" value="DUF7718"/>
    <property type="match status" value="1"/>
</dbReference>
<name>A0AB38DLW5_9MYCO</name>
<feature type="domain" description="DUF7718" evidence="1">
    <location>
        <begin position="54"/>
        <end position="132"/>
    </location>
</feature>
<evidence type="ECO:0000313" key="2">
    <source>
        <dbReference type="EMBL" id="SKZ52084.1"/>
    </source>
</evidence>
<comment type="caution">
    <text evidence="2">The sequence shown here is derived from an EMBL/GenBank/DDBJ whole genome shotgun (WGS) entry which is preliminary data.</text>
</comment>
<protein>
    <recommendedName>
        <fullName evidence="1">DUF7718 domain-containing protein</fullName>
    </recommendedName>
</protein>